<dbReference type="Pfam" id="PF01687">
    <property type="entry name" value="Flavokinase"/>
    <property type="match status" value="1"/>
</dbReference>
<evidence type="ECO:0000256" key="9">
    <source>
        <dbReference type="ARBA" id="ARBA00022827"/>
    </source>
</evidence>
<dbReference type="PANTHER" id="PTHR22749:SF6">
    <property type="entry name" value="RIBOFLAVIN KINASE"/>
    <property type="match status" value="1"/>
</dbReference>
<dbReference type="EMBL" id="JAJEPU010000002">
    <property type="protein sequence ID" value="MCC2163552.1"/>
    <property type="molecule type" value="Genomic_DNA"/>
</dbReference>
<evidence type="ECO:0000256" key="8">
    <source>
        <dbReference type="ARBA" id="ARBA00022777"/>
    </source>
</evidence>
<comment type="pathway">
    <text evidence="2 14">Cofactor biosynthesis; FMN biosynthesis; FMN from riboflavin (ATP route): step 1/1.</text>
</comment>
<keyword evidence="4 14" id="KW-0288">FMN</keyword>
<dbReference type="GO" id="GO:0009398">
    <property type="term" value="P:FMN biosynthetic process"/>
    <property type="evidence" value="ECO:0007669"/>
    <property type="project" value="UniProtKB-UniRule"/>
</dbReference>
<evidence type="ECO:0000256" key="13">
    <source>
        <dbReference type="ARBA" id="ARBA00049494"/>
    </source>
</evidence>
<keyword evidence="17" id="KW-1185">Reference proteome</keyword>
<dbReference type="FunFam" id="3.40.50.620:FF:000021">
    <property type="entry name" value="Riboflavin biosynthesis protein"/>
    <property type="match status" value="1"/>
</dbReference>
<dbReference type="Pfam" id="PF06574">
    <property type="entry name" value="FAD_syn"/>
    <property type="match status" value="1"/>
</dbReference>
<sequence length="325" mass="36798">MQVITGTREFQISEPTVVTIGKFDGRHKGHQKLLRKMQELKESMGLRIAVFTFDMAPMGVVTGHPVTVITTNEERRRKLERMGVDYLVEYPFDREIAHMDPETFVKKILVSQMHAKAITVGPDCSFGYMGAGNVELLRILSDQCGFEAVIIEKEQDEHRDISSTYVREELTLGNIEKANELLGEPYTIGGTVVHGNHLGGPVLGFPTVNLLPPPEKHLPPFGVYVTRILIDEKEQTVGSHQRVFGGISNIGRKPTISGDNPVSVETYIMGFDGDLYGKQIEVQFLNFERPEMKFDSLEALKERIGKDRNYGEMYFREHPEFLREI</sequence>
<evidence type="ECO:0000313" key="17">
    <source>
        <dbReference type="Proteomes" id="UP001198962"/>
    </source>
</evidence>
<dbReference type="InterPro" id="IPR015865">
    <property type="entry name" value="Riboflavin_kinase_bac/euk"/>
</dbReference>
<evidence type="ECO:0000256" key="10">
    <source>
        <dbReference type="ARBA" id="ARBA00022840"/>
    </source>
</evidence>
<evidence type="ECO:0000256" key="6">
    <source>
        <dbReference type="ARBA" id="ARBA00022695"/>
    </source>
</evidence>
<evidence type="ECO:0000256" key="11">
    <source>
        <dbReference type="ARBA" id="ARBA00023268"/>
    </source>
</evidence>
<dbReference type="GO" id="GO:0005524">
    <property type="term" value="F:ATP binding"/>
    <property type="evidence" value="ECO:0007669"/>
    <property type="project" value="UniProtKB-UniRule"/>
</dbReference>
<dbReference type="Gene3D" id="2.40.30.30">
    <property type="entry name" value="Riboflavin kinase-like"/>
    <property type="match status" value="1"/>
</dbReference>
<name>A0AAE3APG3_9FIRM</name>
<comment type="pathway">
    <text evidence="1 14">Cofactor biosynthesis; FAD biosynthesis; FAD from FMN: step 1/1.</text>
</comment>
<dbReference type="NCBIfam" id="TIGR00083">
    <property type="entry name" value="ribF"/>
    <property type="match status" value="1"/>
</dbReference>
<dbReference type="NCBIfam" id="NF004162">
    <property type="entry name" value="PRK05627.1-5"/>
    <property type="match status" value="1"/>
</dbReference>
<feature type="domain" description="Riboflavin kinase" evidence="15">
    <location>
        <begin position="181"/>
        <end position="316"/>
    </location>
</feature>
<comment type="similarity">
    <text evidence="14">Belongs to the ribF family.</text>
</comment>
<dbReference type="GO" id="GO:0008531">
    <property type="term" value="F:riboflavin kinase activity"/>
    <property type="evidence" value="ECO:0007669"/>
    <property type="project" value="UniProtKB-UniRule"/>
</dbReference>
<protein>
    <recommendedName>
        <fullName evidence="14">Riboflavin biosynthesis protein</fullName>
    </recommendedName>
    <domain>
        <recommendedName>
            <fullName evidence="14">Riboflavin kinase</fullName>
            <ecNumber evidence="14">2.7.1.26</ecNumber>
        </recommendedName>
        <alternativeName>
            <fullName evidence="14">Flavokinase</fullName>
        </alternativeName>
    </domain>
    <domain>
        <recommendedName>
            <fullName evidence="14">FMN adenylyltransferase</fullName>
            <ecNumber evidence="14">2.7.7.2</ecNumber>
        </recommendedName>
        <alternativeName>
            <fullName evidence="14">FAD pyrophosphorylase</fullName>
        </alternativeName>
        <alternativeName>
            <fullName evidence="14">FAD synthase</fullName>
        </alternativeName>
    </domain>
</protein>
<comment type="caution">
    <text evidence="16">The sequence shown here is derived from an EMBL/GenBank/DDBJ whole genome shotgun (WGS) entry which is preliminary data.</text>
</comment>
<dbReference type="SMART" id="SM00904">
    <property type="entry name" value="Flavokinase"/>
    <property type="match status" value="1"/>
</dbReference>
<evidence type="ECO:0000256" key="2">
    <source>
        <dbReference type="ARBA" id="ARBA00005201"/>
    </source>
</evidence>
<evidence type="ECO:0000256" key="4">
    <source>
        <dbReference type="ARBA" id="ARBA00022643"/>
    </source>
</evidence>
<dbReference type="Proteomes" id="UP001198962">
    <property type="component" value="Unassembled WGS sequence"/>
</dbReference>
<dbReference type="InterPro" id="IPR023468">
    <property type="entry name" value="Riboflavin_kinase"/>
</dbReference>
<evidence type="ECO:0000256" key="3">
    <source>
        <dbReference type="ARBA" id="ARBA00022630"/>
    </source>
</evidence>
<keyword evidence="11" id="KW-0511">Multifunctional enzyme</keyword>
<keyword evidence="8 14" id="KW-0418">Kinase</keyword>
<comment type="catalytic activity">
    <reaction evidence="13 14">
        <text>FMN + ATP + H(+) = FAD + diphosphate</text>
        <dbReference type="Rhea" id="RHEA:17237"/>
        <dbReference type="ChEBI" id="CHEBI:15378"/>
        <dbReference type="ChEBI" id="CHEBI:30616"/>
        <dbReference type="ChEBI" id="CHEBI:33019"/>
        <dbReference type="ChEBI" id="CHEBI:57692"/>
        <dbReference type="ChEBI" id="CHEBI:58210"/>
        <dbReference type="EC" id="2.7.7.2"/>
    </reaction>
</comment>
<dbReference type="InterPro" id="IPR023465">
    <property type="entry name" value="Riboflavin_kinase_dom_sf"/>
</dbReference>
<dbReference type="RefSeq" id="WP_308450386.1">
    <property type="nucleotide sequence ID" value="NZ_JAJEPU010000002.1"/>
</dbReference>
<dbReference type="PIRSF" id="PIRSF004491">
    <property type="entry name" value="FAD_Synth"/>
    <property type="match status" value="1"/>
</dbReference>
<reference evidence="16" key="1">
    <citation type="submission" date="2021-10" db="EMBL/GenBank/DDBJ databases">
        <title>Anaerobic single-cell dispensing facilitates the cultivation of human gut bacteria.</title>
        <authorList>
            <person name="Afrizal A."/>
        </authorList>
    </citation>
    <scope>NUCLEOTIDE SEQUENCE</scope>
    <source>
        <strain evidence="16">CLA-AA-H274</strain>
    </source>
</reference>
<dbReference type="InterPro" id="IPR014729">
    <property type="entry name" value="Rossmann-like_a/b/a_fold"/>
</dbReference>
<dbReference type="SUPFAM" id="SSF52374">
    <property type="entry name" value="Nucleotidylyl transferase"/>
    <property type="match status" value="1"/>
</dbReference>
<gene>
    <name evidence="16" type="ORF">LKD32_01415</name>
</gene>
<evidence type="ECO:0000256" key="5">
    <source>
        <dbReference type="ARBA" id="ARBA00022679"/>
    </source>
</evidence>
<dbReference type="GO" id="GO:0003919">
    <property type="term" value="F:FMN adenylyltransferase activity"/>
    <property type="evidence" value="ECO:0007669"/>
    <property type="project" value="UniProtKB-UniRule"/>
</dbReference>
<dbReference type="GO" id="GO:0009231">
    <property type="term" value="P:riboflavin biosynthetic process"/>
    <property type="evidence" value="ECO:0007669"/>
    <property type="project" value="InterPro"/>
</dbReference>
<keyword evidence="5 14" id="KW-0808">Transferase</keyword>
<dbReference type="InterPro" id="IPR015864">
    <property type="entry name" value="FAD_synthase"/>
</dbReference>
<dbReference type="CDD" id="cd02064">
    <property type="entry name" value="FAD_synthetase_N"/>
    <property type="match status" value="1"/>
</dbReference>
<keyword evidence="9 14" id="KW-0274">FAD</keyword>
<dbReference type="EC" id="2.7.1.26" evidence="14"/>
<dbReference type="Gene3D" id="3.40.50.620">
    <property type="entry name" value="HUPs"/>
    <property type="match status" value="1"/>
</dbReference>
<keyword evidence="10 14" id="KW-0067">ATP-binding</keyword>
<evidence type="ECO:0000256" key="12">
    <source>
        <dbReference type="ARBA" id="ARBA00047880"/>
    </source>
</evidence>
<keyword evidence="7 14" id="KW-0547">Nucleotide-binding</keyword>
<evidence type="ECO:0000313" key="16">
    <source>
        <dbReference type="EMBL" id="MCC2163552.1"/>
    </source>
</evidence>
<evidence type="ECO:0000259" key="15">
    <source>
        <dbReference type="SMART" id="SM00904"/>
    </source>
</evidence>
<accession>A0AAE3APG3</accession>
<dbReference type="NCBIfam" id="NF004160">
    <property type="entry name" value="PRK05627.1-3"/>
    <property type="match status" value="1"/>
</dbReference>
<dbReference type="PANTHER" id="PTHR22749">
    <property type="entry name" value="RIBOFLAVIN KINASE/FMN ADENYLYLTRANSFERASE"/>
    <property type="match status" value="1"/>
</dbReference>
<dbReference type="InterPro" id="IPR002606">
    <property type="entry name" value="Riboflavin_kinase_bac"/>
</dbReference>
<dbReference type="GO" id="GO:0006747">
    <property type="term" value="P:FAD biosynthetic process"/>
    <property type="evidence" value="ECO:0007669"/>
    <property type="project" value="UniProtKB-UniRule"/>
</dbReference>
<evidence type="ECO:0000256" key="7">
    <source>
        <dbReference type="ARBA" id="ARBA00022741"/>
    </source>
</evidence>
<dbReference type="AlphaFoldDB" id="A0AAE3APG3"/>
<proteinExistence type="inferred from homology"/>
<dbReference type="EC" id="2.7.7.2" evidence="14"/>
<keyword evidence="6 14" id="KW-0548">Nucleotidyltransferase</keyword>
<keyword evidence="3 14" id="KW-0285">Flavoprotein</keyword>
<comment type="catalytic activity">
    <reaction evidence="12 14">
        <text>riboflavin + ATP = FMN + ADP + H(+)</text>
        <dbReference type="Rhea" id="RHEA:14357"/>
        <dbReference type="ChEBI" id="CHEBI:15378"/>
        <dbReference type="ChEBI" id="CHEBI:30616"/>
        <dbReference type="ChEBI" id="CHEBI:57986"/>
        <dbReference type="ChEBI" id="CHEBI:58210"/>
        <dbReference type="ChEBI" id="CHEBI:456216"/>
        <dbReference type="EC" id="2.7.1.26"/>
    </reaction>
</comment>
<evidence type="ECO:0000256" key="1">
    <source>
        <dbReference type="ARBA" id="ARBA00004726"/>
    </source>
</evidence>
<evidence type="ECO:0000256" key="14">
    <source>
        <dbReference type="PIRNR" id="PIRNR004491"/>
    </source>
</evidence>
<dbReference type="SUPFAM" id="SSF82114">
    <property type="entry name" value="Riboflavin kinase-like"/>
    <property type="match status" value="1"/>
</dbReference>
<organism evidence="16 17">
    <name type="scientific">Brotaphodocola catenula</name>
    <dbReference type="NCBI Taxonomy" id="2885361"/>
    <lineage>
        <taxon>Bacteria</taxon>
        <taxon>Bacillati</taxon>
        <taxon>Bacillota</taxon>
        <taxon>Clostridia</taxon>
        <taxon>Lachnospirales</taxon>
        <taxon>Lachnospiraceae</taxon>
        <taxon>Brotaphodocola</taxon>
    </lineage>
</organism>